<dbReference type="EMBL" id="PIWU01000006">
    <property type="protein sequence ID" value="PKE56722.1"/>
    <property type="molecule type" value="Genomic_DNA"/>
</dbReference>
<keyword evidence="2" id="KW-1185">Reference proteome</keyword>
<organism evidence="1 2">
    <name type="scientific">Macrococcoides caseolyticum</name>
    <dbReference type="NCBI Taxonomy" id="69966"/>
    <lineage>
        <taxon>Bacteria</taxon>
        <taxon>Bacillati</taxon>
        <taxon>Bacillota</taxon>
        <taxon>Bacilli</taxon>
        <taxon>Bacillales</taxon>
        <taxon>Staphylococcaceae</taxon>
        <taxon>Macrococcoides</taxon>
    </lineage>
</organism>
<comment type="caution">
    <text evidence="1">The sequence shown here is derived from an EMBL/GenBank/DDBJ whole genome shotgun (WGS) entry which is preliminary data.</text>
</comment>
<evidence type="ECO:0000313" key="2">
    <source>
        <dbReference type="Proteomes" id="UP000233606"/>
    </source>
</evidence>
<protein>
    <submittedName>
        <fullName evidence="1">Uncharacterized protein</fullName>
    </submittedName>
</protein>
<dbReference type="Proteomes" id="UP000233606">
    <property type="component" value="Unassembled WGS sequence"/>
</dbReference>
<proteinExistence type="predicted"/>
<accession>A0ACC9MSR3</accession>
<reference evidence="1" key="1">
    <citation type="submission" date="2017-12" db="EMBL/GenBank/DDBJ databases">
        <title>Genomics of Macrococcus caseolyticus.</title>
        <authorList>
            <person name="MacFadyen A.C."/>
            <person name="Paterson G.K."/>
        </authorList>
    </citation>
    <scope>NUCLEOTIDE SEQUENCE</scope>
    <source>
        <strain evidence="1">5459_5_49</strain>
    </source>
</reference>
<name>A0ACC9MSR3_9STAP</name>
<sequence length="60" mass="7090">MNKEIYYKFFLGYPVDSFEQKVNLWIAENANEISIIEQHCELDHRGKVIIVIEYTTHGSD</sequence>
<evidence type="ECO:0000313" key="1">
    <source>
        <dbReference type="EMBL" id="PKE56722.1"/>
    </source>
</evidence>
<gene>
    <name evidence="1" type="ORF">CW682_05850</name>
</gene>